<dbReference type="OrthoDB" id="4188028at2759"/>
<feature type="compositionally biased region" description="Polar residues" evidence="1">
    <location>
        <begin position="980"/>
        <end position="989"/>
    </location>
</feature>
<organism evidence="2 3">
    <name type="scientific">Plectosphaerella cucumerina</name>
    <dbReference type="NCBI Taxonomy" id="40658"/>
    <lineage>
        <taxon>Eukaryota</taxon>
        <taxon>Fungi</taxon>
        <taxon>Dikarya</taxon>
        <taxon>Ascomycota</taxon>
        <taxon>Pezizomycotina</taxon>
        <taxon>Sordariomycetes</taxon>
        <taxon>Hypocreomycetidae</taxon>
        <taxon>Glomerellales</taxon>
        <taxon>Plectosphaerellaceae</taxon>
        <taxon>Plectosphaerella</taxon>
    </lineage>
</organism>
<feature type="compositionally biased region" description="Pro residues" evidence="1">
    <location>
        <begin position="824"/>
        <end position="833"/>
    </location>
</feature>
<dbReference type="Proteomes" id="UP000813385">
    <property type="component" value="Unassembled WGS sequence"/>
</dbReference>
<comment type="caution">
    <text evidence="2">The sequence shown here is derived from an EMBL/GenBank/DDBJ whole genome shotgun (WGS) entry which is preliminary data.</text>
</comment>
<gene>
    <name evidence="2" type="ORF">B0T11DRAFT_130630</name>
</gene>
<feature type="compositionally biased region" description="Polar residues" evidence="1">
    <location>
        <begin position="857"/>
        <end position="876"/>
    </location>
</feature>
<evidence type="ECO:0000313" key="3">
    <source>
        <dbReference type="Proteomes" id="UP000813385"/>
    </source>
</evidence>
<dbReference type="EMBL" id="JAGPXD010000006">
    <property type="protein sequence ID" value="KAH7349409.1"/>
    <property type="molecule type" value="Genomic_DNA"/>
</dbReference>
<feature type="region of interest" description="Disordered" evidence="1">
    <location>
        <begin position="1"/>
        <end position="44"/>
    </location>
</feature>
<proteinExistence type="predicted"/>
<feature type="compositionally biased region" description="Polar residues" evidence="1">
    <location>
        <begin position="956"/>
        <end position="965"/>
    </location>
</feature>
<feature type="compositionally biased region" description="Basic residues" evidence="1">
    <location>
        <begin position="33"/>
        <end position="44"/>
    </location>
</feature>
<feature type="region of interest" description="Disordered" evidence="1">
    <location>
        <begin position="565"/>
        <end position="587"/>
    </location>
</feature>
<feature type="compositionally biased region" description="Low complexity" evidence="1">
    <location>
        <begin position="15"/>
        <end position="32"/>
    </location>
</feature>
<keyword evidence="3" id="KW-1185">Reference proteome</keyword>
<dbReference type="AlphaFoldDB" id="A0A8K0TBE9"/>
<feature type="region of interest" description="Disordered" evidence="1">
    <location>
        <begin position="270"/>
        <end position="383"/>
    </location>
</feature>
<feature type="compositionally biased region" description="Basic and acidic residues" evidence="1">
    <location>
        <begin position="797"/>
        <end position="807"/>
    </location>
</feature>
<evidence type="ECO:0000256" key="1">
    <source>
        <dbReference type="SAM" id="MobiDB-lite"/>
    </source>
</evidence>
<reference evidence="2" key="1">
    <citation type="journal article" date="2021" name="Nat. Commun.">
        <title>Genetic determinants of endophytism in the Arabidopsis root mycobiome.</title>
        <authorList>
            <person name="Mesny F."/>
            <person name="Miyauchi S."/>
            <person name="Thiergart T."/>
            <person name="Pickel B."/>
            <person name="Atanasova L."/>
            <person name="Karlsson M."/>
            <person name="Huettel B."/>
            <person name="Barry K.W."/>
            <person name="Haridas S."/>
            <person name="Chen C."/>
            <person name="Bauer D."/>
            <person name="Andreopoulos W."/>
            <person name="Pangilinan J."/>
            <person name="LaButti K."/>
            <person name="Riley R."/>
            <person name="Lipzen A."/>
            <person name="Clum A."/>
            <person name="Drula E."/>
            <person name="Henrissat B."/>
            <person name="Kohler A."/>
            <person name="Grigoriev I.V."/>
            <person name="Martin F.M."/>
            <person name="Hacquard S."/>
        </authorList>
    </citation>
    <scope>NUCLEOTIDE SEQUENCE</scope>
    <source>
        <strain evidence="2">MPI-CAGE-AT-0016</strain>
    </source>
</reference>
<protein>
    <submittedName>
        <fullName evidence="2">Uncharacterized protein</fullName>
    </submittedName>
</protein>
<evidence type="ECO:0000313" key="2">
    <source>
        <dbReference type="EMBL" id="KAH7349409.1"/>
    </source>
</evidence>
<sequence>MSDLELAPDIPVAELSASATPTPTLTPNLKATPKGKGRGRGRKAMVKKTVVPASTAPPVIATTAPRKAAGGRRGRTKQFDSDRMQAAYERMRELKACYAELAAIMKPALIDLADREVDLLKKDPNYHKSQPEFRIVTGELQRIANRRVDQANVNIIIATDAEEKREIASEYIIQQVFSNAVEDAEDAFLDATIRRLDILEDLHDNGLPADLHDESYNFKTITNEDADNLGPYEVYHNGRIVPYPHRLEGTAAYASNKAMWAQPTISIAEATARQQGPKGQVKRRGRDQLDGQTASRKSAAGANESFSASIAPAKHVQSMMSAQPTAIEPEEPSNESTPVPEGNLPPRGREPALPTHASEPDAYGVRTVNKPMPKGEEKSGPSNRFIVPNFMNLEPHEIGFRDSTNDRTRGATVAKRGKYYETNDSATLHLDPMVARHHAGLLIEDDFDEELVERHQVHPRYGFFLPRSRNDAEPPKEVVSGDKPTVFLTPDGRTIHASRTIQRHRTAEENIEAERRRSMKASLAKICVDNNITEEDIDSPELQEVRAMKAAMMEERLAQYNKSKMSTPAAVEGSASEVTSPASAEDPEQGRGLLALLDAMTMPADAPTPAPVPAPVAVTPARAVTRSYDAIRDMVVEHAATEPTAAEPAVPRPAEDTSALDALADAMLSQQRPSYHDNLYGPGEPPIRRRMSLGLNHIHDEPTPMPQAVDPALQPFAAPVENSSMRSTLARENALPPMEDLAARSDAMQGMPPSRPMENGSGYHGHRERSGSFLLDQPRRSILHQDYAPARPVEMMSSRDPDHRAYHAEPFPSAYGGSQRPAYHAPPRPPPSSRVPFSNPMSISSPALPPLRPSQPYGESNSSYFGHSSGRLSIDNSYIHPMQQPTPIHPGGGYHSLASGPPPSSQYGSHNLGSPFHGIAPSPSQMHSPPLMPFSHQYMPGSGNEYGGPPRGKPGSATSTPNNSKTYRELAPAPLPPHRQGQNQAQELRTINYIPGDNIKDYTPTEQLPARGPQMVRSWNQYSHKNKLGMGQDRRDSS</sequence>
<name>A0A8K0TBE9_9PEZI</name>
<accession>A0A8K0TBE9</accession>
<feature type="region of interest" description="Disordered" evidence="1">
    <location>
        <begin position="747"/>
        <end position="1038"/>
    </location>
</feature>